<dbReference type="PANTHER" id="PTHR43861">
    <property type="entry name" value="TRANS-ACONITATE 2-METHYLTRANSFERASE-RELATED"/>
    <property type="match status" value="1"/>
</dbReference>
<dbReference type="GO" id="GO:0008757">
    <property type="term" value="F:S-adenosylmethionine-dependent methyltransferase activity"/>
    <property type="evidence" value="ECO:0007669"/>
    <property type="project" value="InterPro"/>
</dbReference>
<evidence type="ECO:0000313" key="4">
    <source>
        <dbReference type="Proteomes" id="UP000664203"/>
    </source>
</evidence>
<accession>A0A8H3PK24</accession>
<sequence length="295" mass="32637">MPVYELQRPPHESSSNDAHQSQPSQGKDHWTANAYSASASFVPLLTQEIVQWLDPQPHDTILDLGCGDGLLTAKIRSSCSRIAGFDASTNLIEAAQNTYGTDEGLTWNVLDCRYLEESKAIKEGEFSKVFSNAALHWILRDASTRLSVFRGTYQALQPGGTFVFEMGGAGNVADVHTALLAALVHQGVAIEKAREACPWFFPSEKSVKDMLEEAGFQVEKMKLDYRPTKLTTEEEGGLEGWVRLMGANFLDVLPTKDQKEAVVREVCDVLQTVLSHEEDGSMWLGYVRLKAVARK</sequence>
<gene>
    <name evidence="3" type="ORF">ALECFALPRED_010145</name>
</gene>
<comment type="caution">
    <text evidence="3">The sequence shown here is derived from an EMBL/GenBank/DDBJ whole genome shotgun (WGS) entry which is preliminary data.</text>
</comment>
<organism evidence="3 4">
    <name type="scientific">Alectoria fallacina</name>
    <dbReference type="NCBI Taxonomy" id="1903189"/>
    <lineage>
        <taxon>Eukaryota</taxon>
        <taxon>Fungi</taxon>
        <taxon>Dikarya</taxon>
        <taxon>Ascomycota</taxon>
        <taxon>Pezizomycotina</taxon>
        <taxon>Lecanoromycetes</taxon>
        <taxon>OSLEUM clade</taxon>
        <taxon>Lecanoromycetidae</taxon>
        <taxon>Lecanorales</taxon>
        <taxon>Lecanorineae</taxon>
        <taxon>Parmeliaceae</taxon>
        <taxon>Alectoria</taxon>
    </lineage>
</organism>
<dbReference type="InterPro" id="IPR013216">
    <property type="entry name" value="Methyltransf_11"/>
</dbReference>
<keyword evidence="4" id="KW-1185">Reference proteome</keyword>
<protein>
    <recommendedName>
        <fullName evidence="2">Methyltransferase type 11 domain-containing protein</fullName>
    </recommendedName>
</protein>
<dbReference type="SUPFAM" id="SSF53335">
    <property type="entry name" value="S-adenosyl-L-methionine-dependent methyltransferases"/>
    <property type="match status" value="1"/>
</dbReference>
<evidence type="ECO:0000313" key="3">
    <source>
        <dbReference type="EMBL" id="CAF9942842.1"/>
    </source>
</evidence>
<evidence type="ECO:0000256" key="1">
    <source>
        <dbReference type="SAM" id="MobiDB-lite"/>
    </source>
</evidence>
<dbReference type="Gene3D" id="3.40.50.150">
    <property type="entry name" value="Vaccinia Virus protein VP39"/>
    <property type="match status" value="1"/>
</dbReference>
<dbReference type="InterPro" id="IPR029063">
    <property type="entry name" value="SAM-dependent_MTases_sf"/>
</dbReference>
<feature type="compositionally biased region" description="Polar residues" evidence="1">
    <location>
        <begin position="12"/>
        <end position="25"/>
    </location>
</feature>
<dbReference type="Pfam" id="PF08241">
    <property type="entry name" value="Methyltransf_11"/>
    <property type="match status" value="1"/>
</dbReference>
<dbReference type="CDD" id="cd02440">
    <property type="entry name" value="AdoMet_MTases"/>
    <property type="match status" value="1"/>
</dbReference>
<feature type="domain" description="Methyltransferase type 11" evidence="2">
    <location>
        <begin position="62"/>
        <end position="164"/>
    </location>
</feature>
<name>A0A8H3PK24_9LECA</name>
<evidence type="ECO:0000259" key="2">
    <source>
        <dbReference type="Pfam" id="PF08241"/>
    </source>
</evidence>
<dbReference type="Proteomes" id="UP000664203">
    <property type="component" value="Unassembled WGS sequence"/>
</dbReference>
<dbReference type="PANTHER" id="PTHR43861:SF1">
    <property type="entry name" value="TRANS-ACONITATE 2-METHYLTRANSFERASE"/>
    <property type="match status" value="1"/>
</dbReference>
<dbReference type="OrthoDB" id="66144at2759"/>
<dbReference type="AlphaFoldDB" id="A0A8H3PK24"/>
<dbReference type="EMBL" id="CAJPDR010000821">
    <property type="protein sequence ID" value="CAF9942842.1"/>
    <property type="molecule type" value="Genomic_DNA"/>
</dbReference>
<feature type="region of interest" description="Disordered" evidence="1">
    <location>
        <begin position="1"/>
        <end position="29"/>
    </location>
</feature>
<proteinExistence type="predicted"/>
<reference evidence="3" key="1">
    <citation type="submission" date="2021-03" db="EMBL/GenBank/DDBJ databases">
        <authorList>
            <person name="Tagirdzhanova G."/>
        </authorList>
    </citation>
    <scope>NUCLEOTIDE SEQUENCE</scope>
</reference>